<gene>
    <name evidence="1" type="ORF">SPPG_04910</name>
</gene>
<dbReference type="Proteomes" id="UP000053201">
    <property type="component" value="Unassembled WGS sequence"/>
</dbReference>
<protein>
    <submittedName>
        <fullName evidence="1">Uncharacterized protein</fullName>
    </submittedName>
</protein>
<accession>A0A0L0HEV6</accession>
<dbReference type="VEuPathDB" id="FungiDB:SPPG_04910"/>
<dbReference type="RefSeq" id="XP_016607559.1">
    <property type="nucleotide sequence ID" value="XM_016753149.1"/>
</dbReference>
<reference evidence="1 2" key="1">
    <citation type="submission" date="2009-08" db="EMBL/GenBank/DDBJ databases">
        <title>The Genome Sequence of Spizellomyces punctatus strain DAOM BR117.</title>
        <authorList>
            <consortium name="The Broad Institute Genome Sequencing Platform"/>
            <person name="Russ C."/>
            <person name="Cuomo C."/>
            <person name="Shea T."/>
            <person name="Young S.K."/>
            <person name="Zeng Q."/>
            <person name="Koehrsen M."/>
            <person name="Haas B."/>
            <person name="Borodovsky M."/>
            <person name="Guigo R."/>
            <person name="Alvarado L."/>
            <person name="Berlin A."/>
            <person name="Bochicchio J."/>
            <person name="Borenstein D."/>
            <person name="Chapman S."/>
            <person name="Chen Z."/>
            <person name="Engels R."/>
            <person name="Freedman E."/>
            <person name="Gellesch M."/>
            <person name="Goldberg J."/>
            <person name="Griggs A."/>
            <person name="Gujja S."/>
            <person name="Heiman D."/>
            <person name="Hepburn T."/>
            <person name="Howarth C."/>
            <person name="Jen D."/>
            <person name="Larson L."/>
            <person name="Lewis B."/>
            <person name="Mehta T."/>
            <person name="Park D."/>
            <person name="Pearson M."/>
            <person name="Roberts A."/>
            <person name="Saif S."/>
            <person name="Shenoy N."/>
            <person name="Sisk P."/>
            <person name="Stolte C."/>
            <person name="Sykes S."/>
            <person name="Thomson T."/>
            <person name="Walk T."/>
            <person name="White J."/>
            <person name="Yandava C."/>
            <person name="Burger G."/>
            <person name="Gray M.W."/>
            <person name="Holland P.W.H."/>
            <person name="King N."/>
            <person name="Lang F.B.F."/>
            <person name="Roger A.J."/>
            <person name="Ruiz-Trillo I."/>
            <person name="Lander E."/>
            <person name="Nusbaum C."/>
        </authorList>
    </citation>
    <scope>NUCLEOTIDE SEQUENCE [LARGE SCALE GENOMIC DNA]</scope>
    <source>
        <strain evidence="1 2">DAOM BR117</strain>
    </source>
</reference>
<name>A0A0L0HEV6_SPIPD</name>
<organism evidence="1 2">
    <name type="scientific">Spizellomyces punctatus (strain DAOM BR117)</name>
    <dbReference type="NCBI Taxonomy" id="645134"/>
    <lineage>
        <taxon>Eukaryota</taxon>
        <taxon>Fungi</taxon>
        <taxon>Fungi incertae sedis</taxon>
        <taxon>Chytridiomycota</taxon>
        <taxon>Chytridiomycota incertae sedis</taxon>
        <taxon>Chytridiomycetes</taxon>
        <taxon>Spizellomycetales</taxon>
        <taxon>Spizellomycetaceae</taxon>
        <taxon>Spizellomyces</taxon>
    </lineage>
</organism>
<dbReference type="EMBL" id="KQ257457">
    <property type="protein sequence ID" value="KNC99519.1"/>
    <property type="molecule type" value="Genomic_DNA"/>
</dbReference>
<evidence type="ECO:0000313" key="2">
    <source>
        <dbReference type="Proteomes" id="UP000053201"/>
    </source>
</evidence>
<dbReference type="GeneID" id="27688335"/>
<dbReference type="OrthoDB" id="10299822at2759"/>
<dbReference type="AlphaFoldDB" id="A0A0L0HEV6"/>
<dbReference type="InParanoid" id="A0A0L0HEV6"/>
<evidence type="ECO:0000313" key="1">
    <source>
        <dbReference type="EMBL" id="KNC99519.1"/>
    </source>
</evidence>
<sequence>MPKPNDPDYKAAKRDAFTVHPSMQDVLQGAGYNKERAEAIAVSQHIHEIASDLTQKTEKATHGIVPKGSEAAQAQSEDAKARRIADQMLGTYTERMEALRSARLTVEALQEDFEKKRVAQTGNADQMEGGGRM</sequence>
<proteinExistence type="predicted"/>
<keyword evidence="2" id="KW-1185">Reference proteome</keyword>